<evidence type="ECO:0000256" key="2">
    <source>
        <dbReference type="ARBA" id="ARBA00022723"/>
    </source>
</evidence>
<evidence type="ECO:0000256" key="1">
    <source>
        <dbReference type="ARBA" id="ARBA00022670"/>
    </source>
</evidence>
<organism evidence="9 10">
    <name type="scientific">Pseudoalteromonas phenolica</name>
    <dbReference type="NCBI Taxonomy" id="161398"/>
    <lineage>
        <taxon>Bacteria</taxon>
        <taxon>Pseudomonadati</taxon>
        <taxon>Pseudomonadota</taxon>
        <taxon>Gammaproteobacteria</taxon>
        <taxon>Alteromonadales</taxon>
        <taxon>Pseudoalteromonadaceae</taxon>
        <taxon>Pseudoalteromonas</taxon>
    </lineage>
</organism>
<keyword evidence="5" id="KW-0378">Hydrolase</keyword>
<dbReference type="InterPro" id="IPR005073">
    <property type="entry name" value="Peptidase_M74"/>
</dbReference>
<dbReference type="PATRIC" id="fig|161398.10.peg.2230"/>
<dbReference type="OrthoDB" id="1467367at2"/>
<evidence type="ECO:0000256" key="3">
    <source>
        <dbReference type="ARBA" id="ARBA00022729"/>
    </source>
</evidence>
<evidence type="ECO:0000313" key="9">
    <source>
        <dbReference type="EMBL" id="ALO42689.1"/>
    </source>
</evidence>
<evidence type="ECO:0000256" key="7">
    <source>
        <dbReference type="ARBA" id="ARBA00023049"/>
    </source>
</evidence>
<evidence type="ECO:0000256" key="8">
    <source>
        <dbReference type="SAM" id="SignalP"/>
    </source>
</evidence>
<dbReference type="AlphaFoldDB" id="A0A0S2K328"/>
<dbReference type="RefSeq" id="WP_083496574.1">
    <property type="nucleotide sequence ID" value="NZ_CP013187.1"/>
</dbReference>
<gene>
    <name evidence="9" type="ORF">PP2015_2192</name>
</gene>
<dbReference type="GO" id="GO:0004252">
    <property type="term" value="F:serine-type endopeptidase activity"/>
    <property type="evidence" value="ECO:0007669"/>
    <property type="project" value="InterPro"/>
</dbReference>
<keyword evidence="2" id="KW-0479">Metal-binding</keyword>
<feature type="signal peptide" evidence="8">
    <location>
        <begin position="1"/>
        <end position="32"/>
    </location>
</feature>
<dbReference type="GO" id="GO:0006508">
    <property type="term" value="P:proteolysis"/>
    <property type="evidence" value="ECO:0007669"/>
    <property type="project" value="UniProtKB-KW"/>
</dbReference>
<keyword evidence="3 8" id="KW-0732">Signal</keyword>
<keyword evidence="4" id="KW-0574">Periplasm</keyword>
<dbReference type="Proteomes" id="UP000061457">
    <property type="component" value="Chromosome I"/>
</dbReference>
<dbReference type="GO" id="GO:0008237">
    <property type="term" value="F:metallopeptidase activity"/>
    <property type="evidence" value="ECO:0007669"/>
    <property type="project" value="UniProtKB-KW"/>
</dbReference>
<reference evidence="10" key="1">
    <citation type="submission" date="2015-11" db="EMBL/GenBank/DDBJ databases">
        <authorList>
            <person name="Kim K.M."/>
        </authorList>
    </citation>
    <scope>NUCLEOTIDE SEQUENCE [LARGE SCALE GENOMIC DNA]</scope>
    <source>
        <strain evidence="10">KCTC 12086</strain>
    </source>
</reference>
<keyword evidence="10" id="KW-1185">Reference proteome</keyword>
<dbReference type="KEGG" id="pphe:PP2015_2192"/>
<dbReference type="STRING" id="161398.PP2015_2192"/>
<dbReference type="SUPFAM" id="SSF55166">
    <property type="entry name" value="Hedgehog/DD-peptidase"/>
    <property type="match status" value="1"/>
</dbReference>
<evidence type="ECO:0000256" key="5">
    <source>
        <dbReference type="ARBA" id="ARBA00022801"/>
    </source>
</evidence>
<dbReference type="GO" id="GO:0046872">
    <property type="term" value="F:metal ion binding"/>
    <property type="evidence" value="ECO:0007669"/>
    <property type="project" value="UniProtKB-KW"/>
</dbReference>
<name>A0A0S2K328_9GAMM</name>
<keyword evidence="7" id="KW-0482">Metalloprotease</keyword>
<evidence type="ECO:0000313" key="10">
    <source>
        <dbReference type="Proteomes" id="UP000061457"/>
    </source>
</evidence>
<accession>A0A0S2K328</accession>
<sequence>MDLYTLFIPALYKLKTLSICSIFLLSTFSSLASSSVCYGTTSNGSLQNGVQLPKEGNNFVGYSEIARLAGRTYVHSKVKDIILDAYSRLEKTEPDKVFKYAETGFVDGGKFRPHKTHQNGLSVDFMTPVLNENGESVHLPTHPFNKFGYNIEFDSVSQFDEYRIDYDALSAHLVALHKSSKELGVDLWRVIFDPKLQPNLFKTKYGDYLKTHIQFSKKRSWVRHDEHYHVDFAVPCLATIKKANKLKYRL</sequence>
<evidence type="ECO:0000256" key="6">
    <source>
        <dbReference type="ARBA" id="ARBA00022833"/>
    </source>
</evidence>
<keyword evidence="6" id="KW-0862">Zinc</keyword>
<proteinExistence type="predicted"/>
<dbReference type="InterPro" id="IPR009045">
    <property type="entry name" value="Zn_M74/Hedgehog-like"/>
</dbReference>
<evidence type="ECO:0000256" key="4">
    <source>
        <dbReference type="ARBA" id="ARBA00022764"/>
    </source>
</evidence>
<keyword evidence="1" id="KW-0645">Protease</keyword>
<dbReference type="GO" id="GO:0030288">
    <property type="term" value="C:outer membrane-bounded periplasmic space"/>
    <property type="evidence" value="ECO:0007669"/>
    <property type="project" value="InterPro"/>
</dbReference>
<dbReference type="Pfam" id="PF03411">
    <property type="entry name" value="Peptidase_M74"/>
    <property type="match status" value="1"/>
</dbReference>
<feature type="chain" id="PRO_5006600967" evidence="8">
    <location>
        <begin position="33"/>
        <end position="250"/>
    </location>
</feature>
<dbReference type="EMBL" id="CP013187">
    <property type="protein sequence ID" value="ALO42689.1"/>
    <property type="molecule type" value="Genomic_DNA"/>
</dbReference>
<protein>
    <submittedName>
        <fullName evidence="9">Peptidase</fullName>
    </submittedName>
</protein>
<dbReference type="Gene3D" id="3.30.1380.10">
    <property type="match status" value="1"/>
</dbReference>